<name>A8F3F1_PSELT</name>
<evidence type="ECO:0000313" key="9">
    <source>
        <dbReference type="EMBL" id="ABV32685.1"/>
    </source>
</evidence>
<evidence type="ECO:0000256" key="2">
    <source>
        <dbReference type="ARBA" id="ARBA00022448"/>
    </source>
</evidence>
<dbReference type="SUPFAM" id="SSF161098">
    <property type="entry name" value="MetI-like"/>
    <property type="match status" value="1"/>
</dbReference>
<dbReference type="OrthoDB" id="9777304at2"/>
<dbReference type="PROSITE" id="PS50928">
    <property type="entry name" value="ABC_TM1"/>
    <property type="match status" value="1"/>
</dbReference>
<evidence type="ECO:0000256" key="4">
    <source>
        <dbReference type="ARBA" id="ARBA00022692"/>
    </source>
</evidence>
<organism evidence="9 10">
    <name type="scientific">Pseudothermotoga lettingae (strain ATCC BAA-301 / DSM 14385 / NBRC 107922 / TMO)</name>
    <name type="common">Thermotoga lettingae</name>
    <dbReference type="NCBI Taxonomy" id="416591"/>
    <lineage>
        <taxon>Bacteria</taxon>
        <taxon>Thermotogati</taxon>
        <taxon>Thermotogota</taxon>
        <taxon>Thermotogae</taxon>
        <taxon>Thermotogales</taxon>
        <taxon>Thermotogaceae</taxon>
        <taxon>Pseudothermotoga</taxon>
    </lineage>
</organism>
<dbReference type="PANTHER" id="PTHR30193">
    <property type="entry name" value="ABC TRANSPORTER PERMEASE PROTEIN"/>
    <property type="match status" value="1"/>
</dbReference>
<proteinExistence type="inferred from homology"/>
<dbReference type="InterPro" id="IPR051393">
    <property type="entry name" value="ABC_transporter_permease"/>
</dbReference>
<keyword evidence="10" id="KW-1185">Reference proteome</keyword>
<keyword evidence="5 7" id="KW-1133">Transmembrane helix</keyword>
<gene>
    <name evidence="9" type="ordered locus">Tlet_0115</name>
</gene>
<dbReference type="InterPro" id="IPR035906">
    <property type="entry name" value="MetI-like_sf"/>
</dbReference>
<feature type="transmembrane region" description="Helical" evidence="7">
    <location>
        <begin position="71"/>
        <end position="93"/>
    </location>
</feature>
<dbReference type="AlphaFoldDB" id="A8F3F1"/>
<reference evidence="9 10" key="1">
    <citation type="submission" date="2007-08" db="EMBL/GenBank/DDBJ databases">
        <title>Complete sequence of Thermotoga lettingae TMO.</title>
        <authorList>
            <consortium name="US DOE Joint Genome Institute"/>
            <person name="Copeland A."/>
            <person name="Lucas S."/>
            <person name="Lapidus A."/>
            <person name="Barry K."/>
            <person name="Glavina del Rio T."/>
            <person name="Dalin E."/>
            <person name="Tice H."/>
            <person name="Pitluck S."/>
            <person name="Foster B."/>
            <person name="Bruce D."/>
            <person name="Schmutz J."/>
            <person name="Larimer F."/>
            <person name="Land M."/>
            <person name="Hauser L."/>
            <person name="Kyrpides N."/>
            <person name="Mikhailova N."/>
            <person name="Nelson K."/>
            <person name="Gogarten J.P."/>
            <person name="Noll K."/>
            <person name="Richardson P."/>
        </authorList>
    </citation>
    <scope>NUCLEOTIDE SEQUENCE [LARGE SCALE GENOMIC DNA]</scope>
    <source>
        <strain evidence="10">ATCC BAA-301 / DSM 14385 / NBRC 107922 / TMO</strain>
    </source>
</reference>
<feature type="transmembrane region" description="Helical" evidence="7">
    <location>
        <begin position="197"/>
        <end position="215"/>
    </location>
</feature>
<dbReference type="Gene3D" id="1.10.3720.10">
    <property type="entry name" value="MetI-like"/>
    <property type="match status" value="1"/>
</dbReference>
<keyword evidence="4 7" id="KW-0812">Transmembrane</keyword>
<dbReference type="GO" id="GO:0005886">
    <property type="term" value="C:plasma membrane"/>
    <property type="evidence" value="ECO:0007669"/>
    <property type="project" value="UniProtKB-SubCell"/>
</dbReference>
<evidence type="ECO:0000256" key="5">
    <source>
        <dbReference type="ARBA" id="ARBA00022989"/>
    </source>
</evidence>
<keyword evidence="6 7" id="KW-0472">Membrane</keyword>
<dbReference type="STRING" id="416591.Tlet_0115"/>
<reference evidence="9 10" key="2">
    <citation type="journal article" date="2009" name="Proc. Natl. Acad. Sci. U.S.A.">
        <title>On the chimeric nature, thermophilic origin, and phylogenetic placement of the Thermotogales.</title>
        <authorList>
            <person name="Zhaxybayeva O."/>
            <person name="Swithers K.S."/>
            <person name="Lapierre P."/>
            <person name="Fournier G.P."/>
            <person name="Bickhart D.M."/>
            <person name="DeBoy R.T."/>
            <person name="Nelson K.E."/>
            <person name="Nesbo C.L."/>
            <person name="Doolittle W.F."/>
            <person name="Gogarten J.P."/>
            <person name="Noll K.M."/>
        </authorList>
    </citation>
    <scope>NUCLEOTIDE SEQUENCE [LARGE SCALE GENOMIC DNA]</scope>
    <source>
        <strain evidence="10">ATCC BAA-301 / DSM 14385 / NBRC 107922 / TMO</strain>
    </source>
</reference>
<evidence type="ECO:0000256" key="1">
    <source>
        <dbReference type="ARBA" id="ARBA00004651"/>
    </source>
</evidence>
<protein>
    <submittedName>
        <fullName evidence="9">Binding-protein-dependent transport systems inner membrane component</fullName>
    </submittedName>
</protein>
<keyword evidence="2 7" id="KW-0813">Transport</keyword>
<evidence type="ECO:0000313" key="10">
    <source>
        <dbReference type="Proteomes" id="UP000002016"/>
    </source>
</evidence>
<dbReference type="eggNOG" id="COG1175">
    <property type="taxonomic scope" value="Bacteria"/>
</dbReference>
<dbReference type="GO" id="GO:0055085">
    <property type="term" value="P:transmembrane transport"/>
    <property type="evidence" value="ECO:0007669"/>
    <property type="project" value="InterPro"/>
</dbReference>
<dbReference type="InterPro" id="IPR000515">
    <property type="entry name" value="MetI-like"/>
</dbReference>
<feature type="transmembrane region" description="Helical" evidence="7">
    <location>
        <begin position="260"/>
        <end position="279"/>
    </location>
</feature>
<accession>A8F3F1</accession>
<keyword evidence="3" id="KW-1003">Cell membrane</keyword>
<feature type="transmembrane region" description="Helical" evidence="7">
    <location>
        <begin position="12"/>
        <end position="37"/>
    </location>
</feature>
<dbReference type="HOGENOM" id="CLU_016047_0_2_0"/>
<dbReference type="CDD" id="cd06261">
    <property type="entry name" value="TM_PBP2"/>
    <property type="match status" value="1"/>
</dbReference>
<dbReference type="SUPFAM" id="SSF160964">
    <property type="entry name" value="MalF N-terminal region-like"/>
    <property type="match status" value="1"/>
</dbReference>
<dbReference type="RefSeq" id="WP_012002166.1">
    <property type="nucleotide sequence ID" value="NC_009828.1"/>
</dbReference>
<feature type="transmembrane region" description="Helical" evidence="7">
    <location>
        <begin position="155"/>
        <end position="176"/>
    </location>
</feature>
<comment type="subcellular location">
    <subcellularLocation>
        <location evidence="1 7">Cell membrane</location>
        <topology evidence="1 7">Multi-pass membrane protein</topology>
    </subcellularLocation>
</comment>
<sequence length="289" mass="33050">MKKHKRFWTAMFFVLPGIIGLLVFRIYPIFASFFFSFTEYHITLPPKWIGLTNFKELFHDPLFVKSLQNTFVYFIGLVPIGLIVGILLALLLVRDFKGVSFFRAVMYMPSVVPIYAFAVVALNFFNPYLGLVNGFLAKFGIPGPLWTADDKLVKLTIILIAQWGAGQQAMILMAAMKDIPKEFYESALIDGANKWQIFRKITLPLITPAILYYFITSSILALQFFELPQIMFGGGPNNASLSIAIYLYRHAFRYGNMGYASAMAWFIFLISLGICILYFKTSRKWVFYS</sequence>
<dbReference type="PANTHER" id="PTHR30193:SF1">
    <property type="entry name" value="ABC TRANSPORTER PERMEASE PROTEIN YESP-RELATED"/>
    <property type="match status" value="1"/>
</dbReference>
<evidence type="ECO:0000256" key="3">
    <source>
        <dbReference type="ARBA" id="ARBA00022475"/>
    </source>
</evidence>
<dbReference type="Proteomes" id="UP000002016">
    <property type="component" value="Chromosome"/>
</dbReference>
<dbReference type="EMBL" id="CP000812">
    <property type="protein sequence ID" value="ABV32685.1"/>
    <property type="molecule type" value="Genomic_DNA"/>
</dbReference>
<feature type="transmembrane region" description="Helical" evidence="7">
    <location>
        <begin position="105"/>
        <end position="125"/>
    </location>
</feature>
<evidence type="ECO:0000256" key="6">
    <source>
        <dbReference type="ARBA" id="ARBA00023136"/>
    </source>
</evidence>
<comment type="similarity">
    <text evidence="7">Belongs to the binding-protein-dependent transport system permease family.</text>
</comment>
<evidence type="ECO:0000256" key="7">
    <source>
        <dbReference type="RuleBase" id="RU363032"/>
    </source>
</evidence>
<dbReference type="Pfam" id="PF00528">
    <property type="entry name" value="BPD_transp_1"/>
    <property type="match status" value="1"/>
</dbReference>
<evidence type="ECO:0000259" key="8">
    <source>
        <dbReference type="PROSITE" id="PS50928"/>
    </source>
</evidence>
<feature type="domain" description="ABC transmembrane type-1" evidence="8">
    <location>
        <begin position="67"/>
        <end position="278"/>
    </location>
</feature>
<dbReference type="KEGG" id="tle:Tlet_0115"/>